<reference evidence="3" key="2">
    <citation type="submission" date="2015-01" db="EMBL/GenBank/DDBJ databases">
        <title>Evolutionary Origins and Diversification of the Mycorrhizal Mutualists.</title>
        <authorList>
            <consortium name="DOE Joint Genome Institute"/>
            <consortium name="Mycorrhizal Genomics Consortium"/>
            <person name="Kohler A."/>
            <person name="Kuo A."/>
            <person name="Nagy L.G."/>
            <person name="Floudas D."/>
            <person name="Copeland A."/>
            <person name="Barry K.W."/>
            <person name="Cichocki N."/>
            <person name="Veneault-Fourrey C."/>
            <person name="LaButti K."/>
            <person name="Lindquist E.A."/>
            <person name="Lipzen A."/>
            <person name="Lundell T."/>
            <person name="Morin E."/>
            <person name="Murat C."/>
            <person name="Riley R."/>
            <person name="Ohm R."/>
            <person name="Sun H."/>
            <person name="Tunlid A."/>
            <person name="Henrissat B."/>
            <person name="Grigoriev I.V."/>
            <person name="Hibbett D.S."/>
            <person name="Martin F."/>
        </authorList>
    </citation>
    <scope>NUCLEOTIDE SEQUENCE [LARGE SCALE GENOMIC DNA]</scope>
    <source>
        <strain evidence="3">F 1598</strain>
    </source>
</reference>
<dbReference type="SUPFAM" id="SSF81901">
    <property type="entry name" value="HCP-like"/>
    <property type="match status" value="1"/>
</dbReference>
<organism evidence="2 3">
    <name type="scientific">Piloderma croceum (strain F 1598)</name>
    <dbReference type="NCBI Taxonomy" id="765440"/>
    <lineage>
        <taxon>Eukaryota</taxon>
        <taxon>Fungi</taxon>
        <taxon>Dikarya</taxon>
        <taxon>Basidiomycota</taxon>
        <taxon>Agaricomycotina</taxon>
        <taxon>Agaricomycetes</taxon>
        <taxon>Agaricomycetidae</taxon>
        <taxon>Atheliales</taxon>
        <taxon>Atheliaceae</taxon>
        <taxon>Piloderma</taxon>
    </lineage>
</organism>
<dbReference type="SUPFAM" id="SSF48452">
    <property type="entry name" value="TPR-like"/>
    <property type="match status" value="1"/>
</dbReference>
<protein>
    <recommendedName>
        <fullName evidence="1">CHAT domain-containing protein</fullName>
    </recommendedName>
</protein>
<sequence length="1058" mass="116632">MAPGSTCYVLHVGSADIIVEPESRVLDTEHREFYVEIRVDRKSEHVTRVAKGRELSWEEEFLLTGKGSSIISLSIVPKASGSVSQRPRIGYIDIAITTLLAACADDQVVSLEIASRTSRLIVAIMRVKLREGSDHDISATVTDSEGGAVALTDRDQPVQSRLPKWCITLQTQVQSVGSMIMDGIHSYNAVNLAYTSMQHSARFDRRGNIADLEKVISNLQKAVDITRYEDSLKPLLLNNLAIAQLNRFARLGDMSDLENGILNQQQAVDLTPYGPDQLKSFSNLSLARLDRFDRLGDLSDLEIAILNSQQAVDLTPVGHPDRPINLSNLGLAQHSRFRRLGDLSDLKNAVSNKQQAVDLTPVGHPDCPLHLVNLGSSQHSRFNRLGNLSDLENAILNEQLAIDLTPDGHPEYGLRLSHLGSSQHTRFNRLGNLSDLENAILNKQQAVDLTPDGHPDHPRRLSTLGSSQHTRYDRLGDLSDLEHAISNHQQAVDLTPDGHPDQAVHLADLGSAQQTRFIRLGDFSDFTASISSCKAAAKLKAAHPSVALSAARKWARMSHNNGDLLTALDGYRVALELIQKVAWLGLDARSRQDALLRVKPEALGCHAATCAIQLGRFEEAVELLDLGRSFFWQQASLLRSDLEILKEEHPQLANRFDIICQQLNAGYFSEEIGRNRRHLVGEWEKLVDGIRQLPKFKYFLKPTPFCQLRQACVTGWVIIINASAHVVDALIFGAIGPIKHVPLPNIDLNSLVELARNIILNQPMNPSATQQWSYVTRFLKPALRTIWNKIMISIFNEIVWWYPTGPLTFIPIHAAGPGGGDINVSRLVISSYVTTLGSLMQAQSQLNGTARKGPQKFLTISQSETPDECPLPQAMLEVDEVACVFRSSGWSENDIVCLHGLNATVDHVLHALDSSSWVHFACHGHQDPIFGMNSAFSLHGGDLELTDIASKRLSTGQFAFLSACHAASGLKDLPGEAMHLAAGFQFAGFPSVIATLWRIHDEDAPKIAGHTYRLLFRNGLQGLDLSESAMALNRAVLHLQEAPEATVDRWAPFVHFGI</sequence>
<reference evidence="2 3" key="1">
    <citation type="submission" date="2014-04" db="EMBL/GenBank/DDBJ databases">
        <authorList>
            <consortium name="DOE Joint Genome Institute"/>
            <person name="Kuo A."/>
            <person name="Tarkka M."/>
            <person name="Buscot F."/>
            <person name="Kohler A."/>
            <person name="Nagy L.G."/>
            <person name="Floudas D."/>
            <person name="Copeland A."/>
            <person name="Barry K.W."/>
            <person name="Cichocki N."/>
            <person name="Veneault-Fourrey C."/>
            <person name="LaButti K."/>
            <person name="Lindquist E.A."/>
            <person name="Lipzen A."/>
            <person name="Lundell T."/>
            <person name="Morin E."/>
            <person name="Murat C."/>
            <person name="Sun H."/>
            <person name="Tunlid A."/>
            <person name="Henrissat B."/>
            <person name="Grigoriev I.V."/>
            <person name="Hibbett D.S."/>
            <person name="Martin F."/>
            <person name="Nordberg H.P."/>
            <person name="Cantor M.N."/>
            <person name="Hua S.X."/>
        </authorList>
    </citation>
    <scope>NUCLEOTIDE SEQUENCE [LARGE SCALE GENOMIC DNA]</scope>
    <source>
        <strain evidence="2 3">F 1598</strain>
    </source>
</reference>
<name>A0A0C3EYA1_PILCF</name>
<evidence type="ECO:0000259" key="1">
    <source>
        <dbReference type="Pfam" id="PF12770"/>
    </source>
</evidence>
<dbReference type="Proteomes" id="UP000054166">
    <property type="component" value="Unassembled WGS sequence"/>
</dbReference>
<evidence type="ECO:0000313" key="3">
    <source>
        <dbReference type="Proteomes" id="UP000054166"/>
    </source>
</evidence>
<feature type="domain" description="CHAT" evidence="1">
    <location>
        <begin position="799"/>
        <end position="1057"/>
    </location>
</feature>
<dbReference type="AlphaFoldDB" id="A0A0C3EYA1"/>
<keyword evidence="3" id="KW-1185">Reference proteome</keyword>
<dbReference type="HOGENOM" id="CLU_001305_0_1_1"/>
<dbReference type="EMBL" id="KN833111">
    <property type="protein sequence ID" value="KIM72706.1"/>
    <property type="molecule type" value="Genomic_DNA"/>
</dbReference>
<accession>A0A0C3EYA1</accession>
<dbReference type="InterPro" id="IPR011990">
    <property type="entry name" value="TPR-like_helical_dom_sf"/>
</dbReference>
<gene>
    <name evidence="2" type="ORF">PILCRDRAFT_829611</name>
</gene>
<proteinExistence type="predicted"/>
<dbReference type="InParanoid" id="A0A0C3EYA1"/>
<dbReference type="InterPro" id="IPR024983">
    <property type="entry name" value="CHAT_dom"/>
</dbReference>
<dbReference type="Gene3D" id="1.25.40.10">
    <property type="entry name" value="Tetratricopeptide repeat domain"/>
    <property type="match status" value="2"/>
</dbReference>
<dbReference type="OrthoDB" id="9991317at2759"/>
<dbReference type="Pfam" id="PF12770">
    <property type="entry name" value="CHAT"/>
    <property type="match status" value="1"/>
</dbReference>
<evidence type="ECO:0000313" key="2">
    <source>
        <dbReference type="EMBL" id="KIM72706.1"/>
    </source>
</evidence>